<feature type="region of interest" description="Disordered" evidence="11">
    <location>
        <begin position="935"/>
        <end position="1352"/>
    </location>
</feature>
<dbReference type="FunFam" id="2.30.42.10:FF:000100">
    <property type="entry name" value="Shroom family member 2"/>
    <property type="match status" value="1"/>
</dbReference>
<evidence type="ECO:0000259" key="14">
    <source>
        <dbReference type="PROSITE" id="PS51307"/>
    </source>
</evidence>
<feature type="compositionally biased region" description="Pro residues" evidence="11">
    <location>
        <begin position="298"/>
        <end position="308"/>
    </location>
</feature>
<feature type="compositionally biased region" description="Low complexity" evidence="11">
    <location>
        <begin position="723"/>
        <end position="733"/>
    </location>
</feature>
<name>A0A8C9R5B3_SCLFO</name>
<evidence type="ECO:0000256" key="11">
    <source>
        <dbReference type="SAM" id="MobiDB-lite"/>
    </source>
</evidence>
<dbReference type="GO" id="GO:0043296">
    <property type="term" value="C:apical junction complex"/>
    <property type="evidence" value="ECO:0007669"/>
    <property type="project" value="TreeGrafter"/>
</dbReference>
<feature type="coiled-coil region" evidence="10">
    <location>
        <begin position="1532"/>
        <end position="1588"/>
    </location>
</feature>
<dbReference type="GO" id="GO:0051015">
    <property type="term" value="F:actin filament binding"/>
    <property type="evidence" value="ECO:0007669"/>
    <property type="project" value="InterPro"/>
</dbReference>
<evidence type="ECO:0000256" key="5">
    <source>
        <dbReference type="ARBA" id="ARBA00022553"/>
    </source>
</evidence>
<dbReference type="GO" id="GO:0005912">
    <property type="term" value="C:adherens junction"/>
    <property type="evidence" value="ECO:0007669"/>
    <property type="project" value="TreeGrafter"/>
</dbReference>
<feature type="compositionally biased region" description="Pro residues" evidence="11">
    <location>
        <begin position="1314"/>
        <end position="1323"/>
    </location>
</feature>
<dbReference type="SMART" id="SM00228">
    <property type="entry name" value="PDZ"/>
    <property type="match status" value="1"/>
</dbReference>
<dbReference type="PROSITE" id="PS51306">
    <property type="entry name" value="ASD1"/>
    <property type="match status" value="1"/>
</dbReference>
<feature type="compositionally biased region" description="Basic and acidic residues" evidence="11">
    <location>
        <begin position="1037"/>
        <end position="1061"/>
    </location>
</feature>
<keyword evidence="3" id="KW-0217">Developmental protein</keyword>
<feature type="compositionally biased region" description="Polar residues" evidence="11">
    <location>
        <begin position="1203"/>
        <end position="1224"/>
    </location>
</feature>
<keyword evidence="8" id="KW-0206">Cytoskeleton</keyword>
<evidence type="ECO:0000256" key="7">
    <source>
        <dbReference type="ARBA" id="ARBA00023203"/>
    </source>
</evidence>
<dbReference type="PANTHER" id="PTHR15012:SF8">
    <property type="entry name" value="PROTEIN SHROOM2"/>
    <property type="match status" value="1"/>
</dbReference>
<dbReference type="GO" id="GO:0005874">
    <property type="term" value="C:microtubule"/>
    <property type="evidence" value="ECO:0007669"/>
    <property type="project" value="UniProtKB-KW"/>
</dbReference>
<dbReference type="PANTHER" id="PTHR15012">
    <property type="entry name" value="APICAL PROTEIN/SHROOM-RELATED"/>
    <property type="match status" value="1"/>
</dbReference>
<dbReference type="Pfam" id="PF08687">
    <property type="entry name" value="ASD2"/>
    <property type="match status" value="1"/>
</dbReference>
<evidence type="ECO:0000256" key="3">
    <source>
        <dbReference type="ARBA" id="ARBA00022473"/>
    </source>
</evidence>
<dbReference type="InterPro" id="IPR014800">
    <property type="entry name" value="ASD1_dom"/>
</dbReference>
<feature type="domain" description="PDZ" evidence="12">
    <location>
        <begin position="37"/>
        <end position="110"/>
    </location>
</feature>
<feature type="region of interest" description="Disordered" evidence="11">
    <location>
        <begin position="811"/>
        <end position="888"/>
    </location>
</feature>
<feature type="compositionally biased region" description="Polar residues" evidence="11">
    <location>
        <begin position="692"/>
        <end position="705"/>
    </location>
</feature>
<feature type="compositionally biased region" description="Basic and acidic residues" evidence="11">
    <location>
        <begin position="1249"/>
        <end position="1260"/>
    </location>
</feature>
<feature type="region of interest" description="Disordered" evidence="11">
    <location>
        <begin position="521"/>
        <end position="569"/>
    </location>
</feature>
<dbReference type="PROSITE" id="PS51307">
    <property type="entry name" value="ASD2"/>
    <property type="match status" value="1"/>
</dbReference>
<feature type="compositionally biased region" description="Basic and acidic residues" evidence="11">
    <location>
        <begin position="990"/>
        <end position="1002"/>
    </location>
</feature>
<evidence type="ECO:0000259" key="13">
    <source>
        <dbReference type="PROSITE" id="PS51306"/>
    </source>
</evidence>
<evidence type="ECO:0000256" key="4">
    <source>
        <dbReference type="ARBA" id="ARBA00022490"/>
    </source>
</evidence>
<proteinExistence type="inferred from homology"/>
<dbReference type="InterPro" id="IPR001478">
    <property type="entry name" value="PDZ"/>
</dbReference>
<feature type="compositionally biased region" description="Polar residues" evidence="11">
    <location>
        <begin position="173"/>
        <end position="184"/>
    </location>
</feature>
<evidence type="ECO:0000256" key="1">
    <source>
        <dbReference type="ARBA" id="ARBA00004245"/>
    </source>
</evidence>
<feature type="region of interest" description="Disordered" evidence="11">
    <location>
        <begin position="688"/>
        <end position="735"/>
    </location>
</feature>
<feature type="coiled-coil region" evidence="10">
    <location>
        <begin position="1436"/>
        <end position="1498"/>
    </location>
</feature>
<dbReference type="GO" id="GO:0016324">
    <property type="term" value="C:apical plasma membrane"/>
    <property type="evidence" value="ECO:0007669"/>
    <property type="project" value="TreeGrafter"/>
</dbReference>
<gene>
    <name evidence="15" type="primary">SHROOM2</name>
    <name evidence="15" type="synonym">shroom2a</name>
</gene>
<dbReference type="InterPro" id="IPR014799">
    <property type="entry name" value="ASD2_dom"/>
</dbReference>
<reference evidence="15 16" key="1">
    <citation type="submission" date="2019-04" db="EMBL/GenBank/DDBJ databases">
        <authorList>
            <consortium name="Wellcome Sanger Institute Data Sharing"/>
        </authorList>
    </citation>
    <scope>NUCLEOTIDE SEQUENCE [LARGE SCALE GENOMIC DNA]</scope>
</reference>
<dbReference type="SUPFAM" id="SSF50156">
    <property type="entry name" value="PDZ domain-like"/>
    <property type="match status" value="1"/>
</dbReference>
<feature type="compositionally biased region" description="Polar residues" evidence="11">
    <location>
        <begin position="119"/>
        <end position="138"/>
    </location>
</feature>
<evidence type="ECO:0000256" key="6">
    <source>
        <dbReference type="ARBA" id="ARBA00022701"/>
    </source>
</evidence>
<dbReference type="Pfam" id="PF08688">
    <property type="entry name" value="ASD1"/>
    <property type="match status" value="1"/>
</dbReference>
<feature type="compositionally biased region" description="Basic and acidic residues" evidence="11">
    <location>
        <begin position="811"/>
        <end position="826"/>
    </location>
</feature>
<feature type="compositionally biased region" description="Low complexity" evidence="11">
    <location>
        <begin position="1169"/>
        <end position="1190"/>
    </location>
</feature>
<feature type="domain" description="ASD2" evidence="14">
    <location>
        <begin position="1349"/>
        <end position="1641"/>
    </location>
</feature>
<dbReference type="GO" id="GO:0030864">
    <property type="term" value="C:cortical actin cytoskeleton"/>
    <property type="evidence" value="ECO:0007669"/>
    <property type="project" value="TreeGrafter"/>
</dbReference>
<keyword evidence="10" id="KW-0175">Coiled coil</keyword>
<feature type="domain" description="ASD1" evidence="13">
    <location>
        <begin position="738"/>
        <end position="829"/>
    </location>
</feature>
<feature type="compositionally biased region" description="Polar residues" evidence="11">
    <location>
        <begin position="1021"/>
        <end position="1033"/>
    </location>
</feature>
<dbReference type="GO" id="GO:0007015">
    <property type="term" value="P:actin filament organization"/>
    <property type="evidence" value="ECO:0007669"/>
    <property type="project" value="TreeGrafter"/>
</dbReference>
<dbReference type="PROSITE" id="PS50106">
    <property type="entry name" value="PDZ"/>
    <property type="match status" value="1"/>
</dbReference>
<evidence type="ECO:0000256" key="10">
    <source>
        <dbReference type="SAM" id="Coils"/>
    </source>
</evidence>
<feature type="compositionally biased region" description="Polar residues" evidence="11">
    <location>
        <begin position="1104"/>
        <end position="1129"/>
    </location>
</feature>
<feature type="region of interest" description="Disordered" evidence="11">
    <location>
        <begin position="652"/>
        <end position="671"/>
    </location>
</feature>
<evidence type="ECO:0000256" key="2">
    <source>
        <dbReference type="ARBA" id="ARBA00006469"/>
    </source>
</evidence>
<feature type="region of interest" description="Disordered" evidence="11">
    <location>
        <begin position="115"/>
        <end position="138"/>
    </location>
</feature>
<dbReference type="OrthoDB" id="10063560at2759"/>
<feature type="region of interest" description="Disordered" evidence="11">
    <location>
        <begin position="586"/>
        <end position="611"/>
    </location>
</feature>
<dbReference type="InterPro" id="IPR027685">
    <property type="entry name" value="Shroom_fam"/>
</dbReference>
<dbReference type="GeneTree" id="ENSGT00940000155212"/>
<keyword evidence="5" id="KW-0597">Phosphoprotein</keyword>
<feature type="region of interest" description="Disordered" evidence="11">
    <location>
        <begin position="750"/>
        <end position="782"/>
    </location>
</feature>
<sequence length="1648" mass="181285">MDAVAQRGESLLRQDAGIPGAPDAPRWALLEAQLVGGAPWGFTLRGGREHQEPLLITKVEEGSKAAAVRLQAGDELVTINEVPLSGYRQEAICLVKGSHKTLSLVVRRRTEPVVRPHSWHSTKFTEGQSEVAKAQTTPTTVWHSRYDASSQDLSKSWDQTNLRRVSDQFSSLGSVDSLEQSSHPYPSGRLSPAKSSNSVDRLGVAGGGSKRDSAYSSFSTGSGTPDYTLSRSNAASTENMLQKLGRQDERPSLLSMPSGHEGRESPRIEEPPGSRSSTSGRSSMGPVWHIPEKKRATPPSPPPPPPPVRSDSFAVTKVHEKGLVLPYSEGLGGLGGHPQQMPQGRGPERGSIEALDNIPRGPEARRTYNPPQKVDALQPYSAEDGYNSNHQLTANRLYSLSSTDVRLGQPPYGYVPYHQRQYSDEGTFFQQPRAASAPKQQNVGGCYSSMQELPTNNQPYGQAQVRTSSASLSSTAIDQIPDATSQSRYYCVTARQPSQAVSQAALVRVEGWKAAVATEVAQGAGDRSSVSSVSSQKAIKAKQTVLQVHPDGQDSDGYRRPEDRPASDAASQDLLLAARLNVEDRAGQRRNNGYTVEVQDLSHPPSKYNEQKKALQSEAWLSLEERKICPQRTPMLHSLSQESMSLAEKPMEAFSGPGQPEPLDPVTGKAVRRSDRYATTLRNEIQMKKAQLQKSRSAATLTGQSEVEDPEVWKVESTEAAVTSSSDTSFSSTYKDHLKEAQARVLRATSFRRRDLEPVLPEHPAAEALPGYPSTSQSRKDLTPLPIFSEVFHSKPGSGQISRIGGRKRFTAERKVRSFSEPDKINEVGVEEDLPSPESAGSFADRRKFFEATAKPGLPRVGPNQVQPSDVDDPRKGQQGGPLRLRDHEESLQEAWAGKHLEGPQGSLWHTDKQAVLEQQRLGTFAEYEATWNVQRKPPEVRASGRYHSADNILDPAVEERSKAPYVHERSRSSPSADFYGQNLQALGRKSVESSQPEHLHVGQDSTAASDPFGQSPCPPSSLSVEQRQQQFSAPHRLSDVGSREFRVTEKSSTSERHLDLAPEPVPKSSQWSDPEDGDARPQHKRPPQRPPPPKLDRHRRLENASSSGDSQESLPGHQSSQTNRSLSPVANPHAGSASFAGPAPSPVRDLTRAPKPEDEQEPAHRTAPSQSETPPLPPSSSCSSSSKTSALLRPLMEGPRSLSPQFAPQRLTDQPPVSMQDEASISLCRMETAEQSTATVKKVPIKIVHSESSWEKESRQYLLPSEVTPGPSGPSGPSGPQLSSLGPSEPSYSLFCAYSRQKELGGDQGPPSREAPPIPEAPPSQEASCDSNGFPTTADRADEDKKREELTRDIVGRDKSLADILDQSKMKTTMDLMEGIFPQGEQVLEEAQQRRKVVPKQAPRRSTEDRRDEDNLAAAVTMVTSSSYYSTSAPKAELLIKMKDMQEKIEEQDSEDELDIDLANKKHELIDSLSRKLQVLREARESLQEDVQANNALGEEVELIVQQVCKPNEVDKFRMFVGDLEKVVSLLLSLSGRLARVENALNNLEEGTSAEEKRTLLEKRKLLIRQHNDAKELKENLDRRERLVYEIVAGYLSEDSLADYEHFVKMKSALIIEQRKLEDKIKLGEEQLKCLTDSLPLEQRMAL</sequence>
<feature type="compositionally biased region" description="Basic and acidic residues" evidence="11">
    <location>
        <begin position="1340"/>
        <end position="1352"/>
    </location>
</feature>
<feature type="compositionally biased region" description="Polar residues" evidence="11">
    <location>
        <begin position="1326"/>
        <end position="1336"/>
    </location>
</feature>
<evidence type="ECO:0000256" key="8">
    <source>
        <dbReference type="ARBA" id="ARBA00023212"/>
    </source>
</evidence>
<accession>A0A8C9R5B3</accession>
<comment type="subcellular location">
    <subcellularLocation>
        <location evidence="1">Cytoplasm</location>
        <location evidence="1">Cytoskeleton</location>
    </subcellularLocation>
</comment>
<evidence type="ECO:0000313" key="15">
    <source>
        <dbReference type="Ensembl" id="ENSSFOP00015005240.2"/>
    </source>
</evidence>
<dbReference type="Ensembl" id="ENSSFOT00015005327.2">
    <property type="protein sequence ID" value="ENSSFOP00015005240.2"/>
    <property type="gene ID" value="ENSSFOG00015003442.2"/>
</dbReference>
<feature type="compositionally biased region" description="Low complexity" evidence="11">
    <location>
        <begin position="1279"/>
        <end position="1292"/>
    </location>
</feature>
<feature type="compositionally biased region" description="Basic and acidic residues" evidence="11">
    <location>
        <begin position="1150"/>
        <end position="1165"/>
    </location>
</feature>
<reference evidence="15" key="3">
    <citation type="submission" date="2025-09" db="UniProtKB">
        <authorList>
            <consortium name="Ensembl"/>
        </authorList>
    </citation>
    <scope>IDENTIFICATION</scope>
</reference>
<keyword evidence="4" id="KW-0963">Cytoplasm</keyword>
<evidence type="ECO:0000256" key="9">
    <source>
        <dbReference type="PROSITE-ProRule" id="PRU00637"/>
    </source>
</evidence>
<feature type="compositionally biased region" description="Basic and acidic residues" evidence="11">
    <location>
        <begin position="260"/>
        <end position="272"/>
    </location>
</feature>
<keyword evidence="6" id="KW-0493">Microtubule</keyword>
<protein>
    <submittedName>
        <fullName evidence="15">Shroom family member 2</fullName>
    </submittedName>
</protein>
<feature type="region of interest" description="Disordered" evidence="11">
    <location>
        <begin position="1394"/>
        <end position="1414"/>
    </location>
</feature>
<feature type="compositionally biased region" description="Basic and acidic residues" evidence="11">
    <location>
        <begin position="556"/>
        <end position="566"/>
    </location>
</feature>
<evidence type="ECO:0000313" key="16">
    <source>
        <dbReference type="Proteomes" id="UP000694397"/>
    </source>
</evidence>
<dbReference type="Gene3D" id="6.10.250.3120">
    <property type="match status" value="1"/>
</dbReference>
<organism evidence="15 16">
    <name type="scientific">Scleropages formosus</name>
    <name type="common">Asian bonytongue</name>
    <name type="synonym">Osteoglossum formosum</name>
    <dbReference type="NCBI Taxonomy" id="113540"/>
    <lineage>
        <taxon>Eukaryota</taxon>
        <taxon>Metazoa</taxon>
        <taxon>Chordata</taxon>
        <taxon>Craniata</taxon>
        <taxon>Vertebrata</taxon>
        <taxon>Euteleostomi</taxon>
        <taxon>Actinopterygii</taxon>
        <taxon>Neopterygii</taxon>
        <taxon>Teleostei</taxon>
        <taxon>Osteoglossocephala</taxon>
        <taxon>Osteoglossomorpha</taxon>
        <taxon>Osteoglossiformes</taxon>
        <taxon>Osteoglossidae</taxon>
        <taxon>Scleropages</taxon>
    </lineage>
</organism>
<reference evidence="15" key="2">
    <citation type="submission" date="2025-08" db="UniProtKB">
        <authorList>
            <consortium name="Ensembl"/>
        </authorList>
    </citation>
    <scope>IDENTIFICATION</scope>
</reference>
<feature type="compositionally biased region" description="Low complexity" evidence="11">
    <location>
        <begin position="273"/>
        <end position="283"/>
    </location>
</feature>
<dbReference type="Pfam" id="PF00595">
    <property type="entry name" value="PDZ"/>
    <property type="match status" value="1"/>
</dbReference>
<feature type="compositionally biased region" description="Low complexity" evidence="11">
    <location>
        <begin position="1133"/>
        <end position="1143"/>
    </location>
</feature>
<dbReference type="Proteomes" id="UP000694397">
    <property type="component" value="Chromosome 1"/>
</dbReference>
<dbReference type="CDD" id="cd06750">
    <property type="entry name" value="PDZ_shroom2_3_4-like"/>
    <property type="match status" value="1"/>
</dbReference>
<feature type="region of interest" description="Disordered" evidence="11">
    <location>
        <begin position="326"/>
        <end position="370"/>
    </location>
</feature>
<dbReference type="InterPro" id="IPR036034">
    <property type="entry name" value="PDZ_sf"/>
</dbReference>
<comment type="similarity">
    <text evidence="2">Belongs to the shroom family.</text>
</comment>
<dbReference type="Gene3D" id="2.30.42.10">
    <property type="match status" value="1"/>
</dbReference>
<feature type="compositionally biased region" description="Polar residues" evidence="11">
    <location>
        <begin position="214"/>
        <end position="240"/>
    </location>
</feature>
<evidence type="ECO:0000259" key="12">
    <source>
        <dbReference type="PROSITE" id="PS50106"/>
    </source>
</evidence>
<feature type="compositionally biased region" description="Basic and acidic residues" evidence="11">
    <location>
        <begin position="958"/>
        <end position="972"/>
    </location>
</feature>
<feature type="region of interest" description="Disordered" evidence="11">
    <location>
        <begin position="173"/>
        <end position="312"/>
    </location>
</feature>
<keyword evidence="16" id="KW-1185">Reference proteome</keyword>
<keyword evidence="7 9" id="KW-0009">Actin-binding</keyword>